<reference evidence="2 3" key="1">
    <citation type="submission" date="2019-04" db="EMBL/GenBank/DDBJ databases">
        <title>An improved genome assembly and genetic linkage map for asparagus bean, Vigna unguiculata ssp. sesquipedialis.</title>
        <authorList>
            <person name="Xia Q."/>
            <person name="Zhang R."/>
            <person name="Dong Y."/>
        </authorList>
    </citation>
    <scope>NUCLEOTIDE SEQUENCE [LARGE SCALE GENOMIC DNA]</scope>
    <source>
        <tissue evidence="2">Leaf</tissue>
    </source>
</reference>
<dbReference type="Proteomes" id="UP000501690">
    <property type="component" value="Linkage Group LG2"/>
</dbReference>
<protein>
    <submittedName>
        <fullName evidence="2">Uncharacterized protein</fullName>
    </submittedName>
</protein>
<accession>A0A4D6L4A7</accession>
<dbReference type="AlphaFoldDB" id="A0A4D6L4A7"/>
<proteinExistence type="predicted"/>
<evidence type="ECO:0000313" key="1">
    <source>
        <dbReference type="EMBL" id="QCD83307.1"/>
    </source>
</evidence>
<name>A0A4D6L4A7_VIGUN</name>
<dbReference type="EMBL" id="CP039346">
    <property type="protein sequence ID" value="QCD83308.1"/>
    <property type="molecule type" value="Genomic_DNA"/>
</dbReference>
<gene>
    <name evidence="1" type="ORF">DEO72_LG2g3651</name>
    <name evidence="2" type="ORF">DEO72_LG2g3652</name>
</gene>
<organism evidence="2 3">
    <name type="scientific">Vigna unguiculata</name>
    <name type="common">Cowpea</name>
    <dbReference type="NCBI Taxonomy" id="3917"/>
    <lineage>
        <taxon>Eukaryota</taxon>
        <taxon>Viridiplantae</taxon>
        <taxon>Streptophyta</taxon>
        <taxon>Embryophyta</taxon>
        <taxon>Tracheophyta</taxon>
        <taxon>Spermatophyta</taxon>
        <taxon>Magnoliopsida</taxon>
        <taxon>eudicotyledons</taxon>
        <taxon>Gunneridae</taxon>
        <taxon>Pentapetalae</taxon>
        <taxon>rosids</taxon>
        <taxon>fabids</taxon>
        <taxon>Fabales</taxon>
        <taxon>Fabaceae</taxon>
        <taxon>Papilionoideae</taxon>
        <taxon>50 kb inversion clade</taxon>
        <taxon>NPAAA clade</taxon>
        <taxon>indigoferoid/millettioid clade</taxon>
        <taxon>Phaseoleae</taxon>
        <taxon>Vigna</taxon>
    </lineage>
</organism>
<evidence type="ECO:0000313" key="3">
    <source>
        <dbReference type="Proteomes" id="UP000501690"/>
    </source>
</evidence>
<sequence length="64" mass="7124">MVAMRVVDGGNDKARTEPEREDFAVFLRKGVEGAVERLSHLVEVSDYEDGEGPWGKVPEPSCFE</sequence>
<keyword evidence="3" id="KW-1185">Reference proteome</keyword>
<dbReference type="EMBL" id="CP039346">
    <property type="protein sequence ID" value="QCD83307.1"/>
    <property type="molecule type" value="Genomic_DNA"/>
</dbReference>
<evidence type="ECO:0000313" key="2">
    <source>
        <dbReference type="EMBL" id="QCD83308.1"/>
    </source>
</evidence>